<accession>A0ABS0WR36</accession>
<dbReference type="RefSeq" id="WP_198841195.1">
    <property type="nucleotide sequence ID" value="NZ_JAEHFJ010000004.1"/>
</dbReference>
<name>A0ABS0WR36_9FLAO</name>
<proteinExistence type="predicted"/>
<sequence length="50" mass="5806">MMDFFYAQFLNFIDIIQFYISSSVFFEAIAEKDPDVSGVSSSSFKYTRTN</sequence>
<reference evidence="1 2" key="1">
    <citation type="submission" date="2020-12" db="EMBL/GenBank/DDBJ databases">
        <title>Aureibaculum luteum sp. nov. and Aureibaculum flavum sp. nov., novel members of the family Flavobacteriaceae isolated from Antarctic intertidal sediments.</title>
        <authorList>
            <person name="He X."/>
            <person name="Zhang X."/>
        </authorList>
    </citation>
    <scope>NUCLEOTIDE SEQUENCE [LARGE SCALE GENOMIC DNA]</scope>
    <source>
        <strain evidence="1 2">A20</strain>
    </source>
</reference>
<organism evidence="1 2">
    <name type="scientific">Aureibaculum flavum</name>
    <dbReference type="NCBI Taxonomy" id="2795986"/>
    <lineage>
        <taxon>Bacteria</taxon>
        <taxon>Pseudomonadati</taxon>
        <taxon>Bacteroidota</taxon>
        <taxon>Flavobacteriia</taxon>
        <taxon>Flavobacteriales</taxon>
        <taxon>Flavobacteriaceae</taxon>
        <taxon>Aureibaculum</taxon>
    </lineage>
</organism>
<comment type="caution">
    <text evidence="1">The sequence shown here is derived from an EMBL/GenBank/DDBJ whole genome shotgun (WGS) entry which is preliminary data.</text>
</comment>
<protein>
    <submittedName>
        <fullName evidence="1">Uncharacterized protein</fullName>
    </submittedName>
</protein>
<gene>
    <name evidence="1" type="ORF">JBL43_09380</name>
</gene>
<dbReference type="Proteomes" id="UP000623301">
    <property type="component" value="Unassembled WGS sequence"/>
</dbReference>
<evidence type="ECO:0000313" key="1">
    <source>
        <dbReference type="EMBL" id="MBJ2174448.1"/>
    </source>
</evidence>
<keyword evidence="2" id="KW-1185">Reference proteome</keyword>
<dbReference type="EMBL" id="JAEHFJ010000004">
    <property type="protein sequence ID" value="MBJ2174448.1"/>
    <property type="molecule type" value="Genomic_DNA"/>
</dbReference>
<evidence type="ECO:0000313" key="2">
    <source>
        <dbReference type="Proteomes" id="UP000623301"/>
    </source>
</evidence>